<dbReference type="PATRIC" id="fig|1328313.3.peg.70"/>
<evidence type="ECO:0000313" key="14">
    <source>
        <dbReference type="Proteomes" id="UP000019276"/>
    </source>
</evidence>
<dbReference type="Pfam" id="PF07715">
    <property type="entry name" value="Plug"/>
    <property type="match status" value="1"/>
</dbReference>
<keyword evidence="10" id="KW-0732">Signal</keyword>
<evidence type="ECO:0000259" key="12">
    <source>
        <dbReference type="Pfam" id="PF07715"/>
    </source>
</evidence>
<dbReference type="GO" id="GO:0033214">
    <property type="term" value="P:siderophore-iron import into cell"/>
    <property type="evidence" value="ECO:0007669"/>
    <property type="project" value="TreeGrafter"/>
</dbReference>
<dbReference type="RefSeq" id="WP_035012581.1">
    <property type="nucleotide sequence ID" value="NZ_ARZY01000001.1"/>
</dbReference>
<keyword evidence="4 8" id="KW-0812">Transmembrane</keyword>
<evidence type="ECO:0000256" key="7">
    <source>
        <dbReference type="ARBA" id="ARBA00023237"/>
    </source>
</evidence>
<keyword evidence="13" id="KW-0675">Receptor</keyword>
<proteinExistence type="inferred from homology"/>
<feature type="signal peptide" evidence="10">
    <location>
        <begin position="1"/>
        <end position="24"/>
    </location>
</feature>
<dbReference type="InterPro" id="IPR037066">
    <property type="entry name" value="Plug_dom_sf"/>
</dbReference>
<dbReference type="PANTHER" id="PTHR30442">
    <property type="entry name" value="IRON III DICITRATE TRANSPORT PROTEIN FECA"/>
    <property type="match status" value="1"/>
</dbReference>
<dbReference type="Gene3D" id="2.40.170.20">
    <property type="entry name" value="TonB-dependent receptor, beta-barrel domain"/>
    <property type="match status" value="1"/>
</dbReference>
<evidence type="ECO:0000256" key="8">
    <source>
        <dbReference type="PROSITE-ProRule" id="PRU01360"/>
    </source>
</evidence>
<dbReference type="PROSITE" id="PS52016">
    <property type="entry name" value="TONB_DEPENDENT_REC_3"/>
    <property type="match status" value="1"/>
</dbReference>
<comment type="subcellular location">
    <subcellularLocation>
        <location evidence="1 8">Cell outer membrane</location>
        <topology evidence="1 8">Multi-pass membrane protein</topology>
    </subcellularLocation>
</comment>
<feature type="domain" description="TonB-dependent receptor plug" evidence="12">
    <location>
        <begin position="53"/>
        <end position="163"/>
    </location>
</feature>
<dbReference type="STRING" id="1328313.DS2_00325"/>
<evidence type="ECO:0000256" key="3">
    <source>
        <dbReference type="ARBA" id="ARBA00022452"/>
    </source>
</evidence>
<organism evidence="13 14">
    <name type="scientific">Catenovulum agarivorans DS-2</name>
    <dbReference type="NCBI Taxonomy" id="1328313"/>
    <lineage>
        <taxon>Bacteria</taxon>
        <taxon>Pseudomonadati</taxon>
        <taxon>Pseudomonadota</taxon>
        <taxon>Gammaproteobacteria</taxon>
        <taxon>Alteromonadales</taxon>
        <taxon>Alteromonadaceae</taxon>
        <taxon>Catenovulum</taxon>
    </lineage>
</organism>
<protein>
    <submittedName>
        <fullName evidence="13">TonB-dependent receptor</fullName>
    </submittedName>
</protein>
<evidence type="ECO:0000313" key="13">
    <source>
        <dbReference type="EMBL" id="EWH12122.1"/>
    </source>
</evidence>
<dbReference type="GO" id="GO:0009279">
    <property type="term" value="C:cell outer membrane"/>
    <property type="evidence" value="ECO:0007669"/>
    <property type="project" value="UniProtKB-SubCell"/>
</dbReference>
<dbReference type="eggNOG" id="COG4772">
    <property type="taxonomic scope" value="Bacteria"/>
</dbReference>
<feature type="domain" description="TonB-dependent receptor-like beta-barrel" evidence="11">
    <location>
        <begin position="274"/>
        <end position="704"/>
    </location>
</feature>
<accession>W7QSZ1</accession>
<evidence type="ECO:0000259" key="11">
    <source>
        <dbReference type="Pfam" id="PF00593"/>
    </source>
</evidence>
<keyword evidence="7 8" id="KW-0998">Cell outer membrane</keyword>
<keyword evidence="2 8" id="KW-0813">Transport</keyword>
<dbReference type="SUPFAM" id="SSF56935">
    <property type="entry name" value="Porins"/>
    <property type="match status" value="1"/>
</dbReference>
<keyword evidence="6 8" id="KW-0472">Membrane</keyword>
<gene>
    <name evidence="13" type="ORF">DS2_00325</name>
</gene>
<dbReference type="OrthoDB" id="9760494at2"/>
<keyword evidence="14" id="KW-1185">Reference proteome</keyword>
<dbReference type="PANTHER" id="PTHR30442:SF0">
    <property type="entry name" value="FE(3+) DICITRATE TRANSPORT PROTEIN FECA"/>
    <property type="match status" value="1"/>
</dbReference>
<dbReference type="EMBL" id="ARZY01000001">
    <property type="protein sequence ID" value="EWH12122.1"/>
    <property type="molecule type" value="Genomic_DNA"/>
</dbReference>
<evidence type="ECO:0000256" key="1">
    <source>
        <dbReference type="ARBA" id="ARBA00004571"/>
    </source>
</evidence>
<dbReference type="Pfam" id="PF00593">
    <property type="entry name" value="TonB_dep_Rec_b-barrel"/>
    <property type="match status" value="1"/>
</dbReference>
<evidence type="ECO:0000256" key="9">
    <source>
        <dbReference type="RuleBase" id="RU003357"/>
    </source>
</evidence>
<evidence type="ECO:0000256" key="4">
    <source>
        <dbReference type="ARBA" id="ARBA00022692"/>
    </source>
</evidence>
<dbReference type="InterPro" id="IPR012910">
    <property type="entry name" value="Plug_dom"/>
</dbReference>
<feature type="chain" id="PRO_5004898393" evidence="10">
    <location>
        <begin position="25"/>
        <end position="734"/>
    </location>
</feature>
<sequence length="734" mass="81726">MSKISKVTLAVTTSLVGLNVPVYAAESAEQTQQNSNDSRFHERIQILGAHDKLRTQGGATSLVSEAELEKFEFDDINKILATVPGVNIREEDGYGLRPNIGFRGATPERSKKISLMEDGVLISPAPYSAPSAYYFPMVSRMTAVEVFKGPAAIKYGPNTVAGALNLVTREVPDVQSTALDIAYGSDQYGKIHAYHGNTNNHFGYLIEGLYTRADGFKNIDFSEQTTGFEKSDVMIKFNYDFSQGKMKNFVELKLAYATEKSNETYLGLTQQDLAVNPFRRYAASQNDQMNWDHDTIQLTHYYEQDAFDITTRIYQHNFSRDWAKVSGFGTNTPSLLDVLINPISEENQSYYQILAGSGDGQFVLGTNDRSYRSQGIQSDLGFSFSFIGLEHKLDAGIRLHQDYINRDHFEETYSMAVGGQVSNLNDKTFTTVNQEKSDAVSVYIQDTISIDALTLTAGVRGEFIDSKYTNGKNELDYLKKDSRIWLPSISAFYKLDEDYGVFAGVHQGYVPSSPQQNDENVEAEKSINYEVGFRFNNNQINGEIVGFFNDYSNLKESCSFSQSSNCQLDADFNGGDVNVLGIEAHIASRVNLTPSLDMPWSLTYSYIQSEFQQSFVSDYPQWGEVSKGDSMPYQPDHSLTLTTGLSANDWAVNLQAKYTGEMQEAAGSGVNLSDHLIDAQTIFDLSASYFISSDQSVYLKVDNLTDEVNVISSRPNGARPGKPRMFVVGYKISL</sequence>
<evidence type="ECO:0000256" key="6">
    <source>
        <dbReference type="ARBA" id="ARBA00023136"/>
    </source>
</evidence>
<keyword evidence="3 8" id="KW-1134">Transmembrane beta strand</keyword>
<keyword evidence="5 9" id="KW-0798">TonB box</keyword>
<evidence type="ECO:0000256" key="10">
    <source>
        <dbReference type="SAM" id="SignalP"/>
    </source>
</evidence>
<dbReference type="AlphaFoldDB" id="W7QSZ1"/>
<dbReference type="Proteomes" id="UP000019276">
    <property type="component" value="Unassembled WGS sequence"/>
</dbReference>
<comment type="caution">
    <text evidence="13">The sequence shown here is derived from an EMBL/GenBank/DDBJ whole genome shotgun (WGS) entry which is preliminary data.</text>
</comment>
<dbReference type="InterPro" id="IPR036942">
    <property type="entry name" value="Beta-barrel_TonB_sf"/>
</dbReference>
<name>W7QSZ1_9ALTE</name>
<evidence type="ECO:0000256" key="5">
    <source>
        <dbReference type="ARBA" id="ARBA00023077"/>
    </source>
</evidence>
<dbReference type="Gene3D" id="2.170.130.10">
    <property type="entry name" value="TonB-dependent receptor, plug domain"/>
    <property type="match status" value="1"/>
</dbReference>
<reference evidence="13 14" key="1">
    <citation type="journal article" date="2014" name="Genome Announc.">
        <title>Draft Genome Sequence of the Agar-Degrading Bacterium Catenovulum sp. Strain DS-2, Isolated from Intestines of Haliotis diversicolor.</title>
        <authorList>
            <person name="Shan D."/>
            <person name="Li X."/>
            <person name="Gu Z."/>
            <person name="Wei G."/>
            <person name="Gao Z."/>
            <person name="Shao Z."/>
        </authorList>
    </citation>
    <scope>NUCLEOTIDE SEQUENCE [LARGE SCALE GENOMIC DNA]</scope>
    <source>
        <strain evidence="13 14">DS-2</strain>
    </source>
</reference>
<comment type="similarity">
    <text evidence="8 9">Belongs to the TonB-dependent receptor family.</text>
</comment>
<dbReference type="InterPro" id="IPR000531">
    <property type="entry name" value="Beta-barrel_TonB"/>
</dbReference>
<dbReference type="InterPro" id="IPR039426">
    <property type="entry name" value="TonB-dep_rcpt-like"/>
</dbReference>
<evidence type="ECO:0000256" key="2">
    <source>
        <dbReference type="ARBA" id="ARBA00022448"/>
    </source>
</evidence>